<keyword evidence="1" id="KW-0472">Membrane</keyword>
<reference evidence="3" key="2">
    <citation type="journal article" date="2017" name="Sci. Adv.">
        <title>A tail of two voltages: Proteomic comparison of the three electric organs of the electric eel.</title>
        <authorList>
            <person name="Traeger L.L."/>
            <person name="Sabat G."/>
            <person name="Barrett-Wilt G.A."/>
            <person name="Wells G.B."/>
            <person name="Sussman M.R."/>
        </authorList>
    </citation>
    <scope>NUCLEOTIDE SEQUENCE [LARGE SCALE GENOMIC DNA]</scope>
</reference>
<dbReference type="Proteomes" id="UP000314983">
    <property type="component" value="Chromosome 18"/>
</dbReference>
<dbReference type="AlphaFoldDB" id="A0A4W4EGJ1"/>
<reference evidence="2" key="3">
    <citation type="submission" date="2020-05" db="EMBL/GenBank/DDBJ databases">
        <title>Electrophorus electricus (electric eel) genome, fEleEle1, primary haplotype.</title>
        <authorList>
            <person name="Myers G."/>
            <person name="Meyer A."/>
            <person name="Fedrigo O."/>
            <person name="Formenti G."/>
            <person name="Rhie A."/>
            <person name="Tracey A."/>
            <person name="Sims Y."/>
            <person name="Jarvis E.D."/>
        </authorList>
    </citation>
    <scope>NUCLEOTIDE SEQUENCE [LARGE SCALE GENOMIC DNA]</scope>
</reference>
<keyword evidence="1" id="KW-0812">Transmembrane</keyword>
<organism evidence="2 3">
    <name type="scientific">Electrophorus electricus</name>
    <name type="common">Electric eel</name>
    <name type="synonym">Gymnotus electricus</name>
    <dbReference type="NCBI Taxonomy" id="8005"/>
    <lineage>
        <taxon>Eukaryota</taxon>
        <taxon>Metazoa</taxon>
        <taxon>Chordata</taxon>
        <taxon>Craniata</taxon>
        <taxon>Vertebrata</taxon>
        <taxon>Euteleostomi</taxon>
        <taxon>Actinopterygii</taxon>
        <taxon>Neopterygii</taxon>
        <taxon>Teleostei</taxon>
        <taxon>Ostariophysi</taxon>
        <taxon>Gymnotiformes</taxon>
        <taxon>Gymnotoidei</taxon>
        <taxon>Gymnotidae</taxon>
        <taxon>Electrophorus</taxon>
    </lineage>
</organism>
<keyword evidence="1" id="KW-1133">Transmembrane helix</keyword>
<sequence>DKKSNLLTLSIFWLRILFLKTVVLNVLMTIKAWKS</sequence>
<protein>
    <submittedName>
        <fullName evidence="2">Uncharacterized protein</fullName>
    </submittedName>
</protein>
<name>A0A4W4EGJ1_ELEEL</name>
<reference evidence="2" key="5">
    <citation type="submission" date="2025-09" db="UniProtKB">
        <authorList>
            <consortium name="Ensembl"/>
        </authorList>
    </citation>
    <scope>IDENTIFICATION</scope>
</reference>
<accession>A0A4W4EGJ1</accession>
<keyword evidence="3" id="KW-1185">Reference proteome</keyword>
<dbReference type="Ensembl" id="ENSEEET00000010266.2">
    <property type="protein sequence ID" value="ENSEEEP00000010144.1"/>
    <property type="gene ID" value="ENSEEEG00000005145.2"/>
</dbReference>
<evidence type="ECO:0000256" key="1">
    <source>
        <dbReference type="SAM" id="Phobius"/>
    </source>
</evidence>
<proteinExistence type="predicted"/>
<evidence type="ECO:0000313" key="3">
    <source>
        <dbReference type="Proteomes" id="UP000314983"/>
    </source>
</evidence>
<reference evidence="2" key="4">
    <citation type="submission" date="2025-08" db="UniProtKB">
        <authorList>
            <consortium name="Ensembl"/>
        </authorList>
    </citation>
    <scope>IDENTIFICATION</scope>
</reference>
<feature type="transmembrane region" description="Helical" evidence="1">
    <location>
        <begin position="12"/>
        <end position="30"/>
    </location>
</feature>
<reference evidence="3" key="1">
    <citation type="journal article" date="2014" name="Science">
        <title>Nonhuman genetics. Genomic basis for the convergent evolution of electric organs.</title>
        <authorList>
            <person name="Gallant J.R."/>
            <person name="Traeger L.L."/>
            <person name="Volkening J.D."/>
            <person name="Moffett H."/>
            <person name="Chen P.H."/>
            <person name="Novina C.D."/>
            <person name="Phillips G.N.Jr."/>
            <person name="Anand R."/>
            <person name="Wells G.B."/>
            <person name="Pinch M."/>
            <person name="Guth R."/>
            <person name="Unguez G.A."/>
            <person name="Albert J.S."/>
            <person name="Zakon H.H."/>
            <person name="Samanta M.P."/>
            <person name="Sussman M.R."/>
        </authorList>
    </citation>
    <scope>NUCLEOTIDE SEQUENCE [LARGE SCALE GENOMIC DNA]</scope>
</reference>
<evidence type="ECO:0000313" key="2">
    <source>
        <dbReference type="Ensembl" id="ENSEEEP00000010144.1"/>
    </source>
</evidence>